<evidence type="ECO:0000313" key="9">
    <source>
        <dbReference type="EMBL" id="ANB13734.1"/>
    </source>
</evidence>
<keyword evidence="7" id="KW-0326">Glycosidase</keyword>
<evidence type="ECO:0000256" key="7">
    <source>
        <dbReference type="RuleBase" id="RU361193"/>
    </source>
</evidence>
<dbReference type="InterPro" id="IPR001382">
    <property type="entry name" value="Glyco_hydro_47"/>
</dbReference>
<comment type="similarity">
    <text evidence="2 7">Belongs to the glycosyl hydrolase 47 family.</text>
</comment>
<dbReference type="Gene3D" id="1.50.10.10">
    <property type="match status" value="1"/>
</dbReference>
<dbReference type="SUPFAM" id="SSF48225">
    <property type="entry name" value="Seven-hairpin glycosidases"/>
    <property type="match status" value="1"/>
</dbReference>
<gene>
    <name evidence="9" type="primary">MNL1</name>
    <name evidence="9" type="ORF">AWJ20_4678</name>
</gene>
<keyword evidence="6" id="KW-0106">Calcium</keyword>
<feature type="active site" description="Proton donor" evidence="5">
    <location>
        <position position="388"/>
    </location>
</feature>
<evidence type="ECO:0000256" key="6">
    <source>
        <dbReference type="PIRSR" id="PIRSR601382-2"/>
    </source>
</evidence>
<dbReference type="GO" id="GO:0016020">
    <property type="term" value="C:membrane"/>
    <property type="evidence" value="ECO:0007669"/>
    <property type="project" value="InterPro"/>
</dbReference>
<keyword evidence="10" id="KW-1185">Reference proteome</keyword>
<dbReference type="InterPro" id="IPR044674">
    <property type="entry name" value="EDEM1/2/3"/>
</dbReference>
<evidence type="ECO:0000256" key="2">
    <source>
        <dbReference type="ARBA" id="ARBA00007658"/>
    </source>
</evidence>
<dbReference type="Pfam" id="PF01532">
    <property type="entry name" value="Glyco_hydro_47"/>
    <property type="match status" value="1"/>
</dbReference>
<dbReference type="GO" id="GO:0004571">
    <property type="term" value="F:mannosyl-oligosaccharide 1,2-alpha-mannosidase activity"/>
    <property type="evidence" value="ECO:0007669"/>
    <property type="project" value="InterPro"/>
</dbReference>
<dbReference type="GO" id="GO:0005509">
    <property type="term" value="F:calcium ion binding"/>
    <property type="evidence" value="ECO:0007669"/>
    <property type="project" value="InterPro"/>
</dbReference>
<reference evidence="9 10" key="1">
    <citation type="submission" date="2016-02" db="EMBL/GenBank/DDBJ databases">
        <title>Complete genome sequence and transcriptome regulation of the pentose utilising yeast Sugiyamaella lignohabitans.</title>
        <authorList>
            <person name="Bellasio M."/>
            <person name="Peymann A."/>
            <person name="Valli M."/>
            <person name="Sipitzky M."/>
            <person name="Graf A."/>
            <person name="Sauer M."/>
            <person name="Marx H."/>
            <person name="Mattanovich D."/>
        </authorList>
    </citation>
    <scope>NUCLEOTIDE SEQUENCE [LARGE SCALE GENOMIC DNA]</scope>
    <source>
        <strain evidence="9 10">CBS 10342</strain>
    </source>
</reference>
<dbReference type="RefSeq" id="XP_018736211.1">
    <property type="nucleotide sequence ID" value="XM_018881765.1"/>
</dbReference>
<keyword evidence="6" id="KW-0479">Metal-binding</keyword>
<feature type="active site" evidence="5">
    <location>
        <position position="295"/>
    </location>
</feature>
<comment type="subcellular location">
    <subcellularLocation>
        <location evidence="1">Endoplasmic reticulum</location>
    </subcellularLocation>
</comment>
<dbReference type="OrthoDB" id="8118055at2759"/>
<keyword evidence="3" id="KW-0256">Endoplasmic reticulum</keyword>
<sequence>MRTGLFGLRSSAVVAAVSVVGGIGALGGVEAGEARAVNPSFSNEFSRESLDSLKSEVRDLFYHGWTNYMDIAFPEDELMPLSCSGQSADLDDPMNMGLNDVLGGYSVTLVDSLDMFAIMGDDDLFVQYVADVEKYVSFNVSSTVQVFETTIRGMGGLLSAHLYATIPRLGHRINESEYNGHLLGLAYDLGERLLPAFDTVSGIPHPRVHLQEGVVPLPGQSKLITETCTSGAGSMLLEFSLLSRLTGDPRFEKAARRAFFQLWARRASTNLVGITIDAVSGNWQSVITGVGAGVDSFYEYALKYYVLFGDKSFFEVFETAYEALKKYSFDGWMFHNVNFSTGIYITSWIDALGAFFPGLQVLAGDLTSAIKNHLVYYKLWNTYGGIPERWSTGIHDAIDSVVLEWYPLRPEFIESNYYLYQATKDPFYLQVGASTLRDLQRINKVACGVAGTQDVRTGELSDRMESFFLSETVKYLYVLFDEENILNKEFSNYVYSTEAHPLWYDESVLEYSSVERFPELASKIADNLEVLEIPRYELDLFTTHDESYNDDEDCSIRPSVMFQRIRDIWQNRKREQLASYKIRPVKPEPQCTVWDTTNSGPFLQSSIASWNGFYTLDNFYDYTKPDWITTNHPDRPDAIELVPEFHTNFVDSQSTCRAAVSSQVEILFAVPSGEASKTPYSVGYNHGHPSLKGQHLVVALDLYGKRVRLERKENFVGPNSTFVITAVDDIDVKDVLLVHNLDLSGNDARLIQMVNNTVLFQGFRIENILIDF</sequence>
<feature type="signal peptide" evidence="8">
    <location>
        <begin position="1"/>
        <end position="31"/>
    </location>
</feature>
<evidence type="ECO:0000256" key="8">
    <source>
        <dbReference type="SAM" id="SignalP"/>
    </source>
</evidence>
<organism evidence="9 10">
    <name type="scientific">Sugiyamaella lignohabitans</name>
    <dbReference type="NCBI Taxonomy" id="796027"/>
    <lineage>
        <taxon>Eukaryota</taxon>
        <taxon>Fungi</taxon>
        <taxon>Dikarya</taxon>
        <taxon>Ascomycota</taxon>
        <taxon>Saccharomycotina</taxon>
        <taxon>Dipodascomycetes</taxon>
        <taxon>Dipodascales</taxon>
        <taxon>Trichomonascaceae</taxon>
        <taxon>Sugiyamaella</taxon>
    </lineage>
</organism>
<dbReference type="PANTHER" id="PTHR45679:SF5">
    <property type="entry name" value="ER DEGRADATION-ENHANCING ALPHA-MANNOSIDASE-LIKE PROTEIN 1"/>
    <property type="match status" value="1"/>
</dbReference>
<dbReference type="PRINTS" id="PR00747">
    <property type="entry name" value="GLYHDRLASE47"/>
</dbReference>
<dbReference type="KEGG" id="slb:AWJ20_4678"/>
<feature type="active site" evidence="5">
    <location>
        <position position="411"/>
    </location>
</feature>
<dbReference type="GO" id="GO:0036503">
    <property type="term" value="P:ERAD pathway"/>
    <property type="evidence" value="ECO:0007669"/>
    <property type="project" value="UniProtKB-ARBA"/>
</dbReference>
<keyword evidence="4" id="KW-0325">Glycoprotein</keyword>
<dbReference type="GO" id="GO:0044322">
    <property type="term" value="C:endoplasmic reticulum quality control compartment"/>
    <property type="evidence" value="ECO:0007669"/>
    <property type="project" value="GOC"/>
</dbReference>
<evidence type="ECO:0000256" key="3">
    <source>
        <dbReference type="ARBA" id="ARBA00022824"/>
    </source>
</evidence>
<protein>
    <recommendedName>
        <fullName evidence="7">alpha-1,2-Mannosidase</fullName>
        <ecNumber evidence="7">3.2.1.-</ecNumber>
    </recommendedName>
</protein>
<dbReference type="EC" id="3.2.1.-" evidence="7"/>
<evidence type="ECO:0000256" key="5">
    <source>
        <dbReference type="PIRSR" id="PIRSR601382-1"/>
    </source>
</evidence>
<keyword evidence="8" id="KW-0732">Signal</keyword>
<accession>A0A167E7G0</accession>
<dbReference type="PANTHER" id="PTHR45679">
    <property type="entry name" value="ER DEGRADATION-ENHANCING ALPHA-MANNOSIDASE-LIKE PROTEIN 2"/>
    <property type="match status" value="1"/>
</dbReference>
<dbReference type="AlphaFoldDB" id="A0A167E7G0"/>
<dbReference type="InterPro" id="IPR012341">
    <property type="entry name" value="6hp_glycosidase-like_sf"/>
</dbReference>
<feature type="binding site" evidence="6">
    <location>
        <position position="497"/>
    </location>
    <ligand>
        <name>Ca(2+)</name>
        <dbReference type="ChEBI" id="CHEBI:29108"/>
    </ligand>
</feature>
<dbReference type="InterPro" id="IPR036026">
    <property type="entry name" value="Seven-hairpin_glycosidases"/>
</dbReference>
<dbReference type="GO" id="GO:0005975">
    <property type="term" value="P:carbohydrate metabolic process"/>
    <property type="evidence" value="ECO:0007669"/>
    <property type="project" value="InterPro"/>
</dbReference>
<dbReference type="GO" id="GO:1904380">
    <property type="term" value="P:endoplasmic reticulum mannose trimming"/>
    <property type="evidence" value="ECO:0007669"/>
    <property type="project" value="InterPro"/>
</dbReference>
<evidence type="ECO:0000256" key="4">
    <source>
        <dbReference type="ARBA" id="ARBA00023180"/>
    </source>
</evidence>
<name>A0A167E7G0_9ASCO</name>
<keyword evidence="7" id="KW-0378">Hydrolase</keyword>
<feature type="chain" id="PRO_5007885691" description="alpha-1,2-Mannosidase" evidence="8">
    <location>
        <begin position="32"/>
        <end position="772"/>
    </location>
</feature>
<dbReference type="EMBL" id="CP014502">
    <property type="protein sequence ID" value="ANB13734.1"/>
    <property type="molecule type" value="Genomic_DNA"/>
</dbReference>
<dbReference type="Proteomes" id="UP000189580">
    <property type="component" value="Chromosome d"/>
</dbReference>
<comment type="cofactor">
    <cofactor evidence="6">
        <name>Ca(2+)</name>
        <dbReference type="ChEBI" id="CHEBI:29108"/>
    </cofactor>
</comment>
<proteinExistence type="inferred from homology"/>
<evidence type="ECO:0000256" key="1">
    <source>
        <dbReference type="ARBA" id="ARBA00004240"/>
    </source>
</evidence>
<feature type="active site" description="Proton donor" evidence="5">
    <location>
        <position position="148"/>
    </location>
</feature>
<evidence type="ECO:0000313" key="10">
    <source>
        <dbReference type="Proteomes" id="UP000189580"/>
    </source>
</evidence>
<dbReference type="GeneID" id="30036835"/>